<feature type="signal peptide" evidence="8">
    <location>
        <begin position="1"/>
        <end position="24"/>
    </location>
</feature>
<protein>
    <submittedName>
        <fullName evidence="9">Sinus gland peptide F</fullName>
    </submittedName>
</protein>
<proteinExistence type="inferred from homology"/>
<dbReference type="PRINTS" id="PR00548">
    <property type="entry name" value="HYPRGLYCEMC1"/>
</dbReference>
<evidence type="ECO:0000256" key="2">
    <source>
        <dbReference type="ARBA" id="ARBA00005447"/>
    </source>
</evidence>
<keyword evidence="6" id="KW-0527">Neuropeptide</keyword>
<name>A0A292GDV4_PENVA</name>
<dbReference type="SUPFAM" id="SSF81778">
    <property type="entry name" value="Crustacean CHH/MIH/GIH neurohormone"/>
    <property type="match status" value="1"/>
</dbReference>
<evidence type="ECO:0000256" key="8">
    <source>
        <dbReference type="SAM" id="SignalP"/>
    </source>
</evidence>
<dbReference type="EMBL" id="LC318278">
    <property type="protein sequence ID" value="BBA57872.1"/>
    <property type="molecule type" value="Genomic_DNA"/>
</dbReference>
<dbReference type="Pfam" id="PF01147">
    <property type="entry name" value="Crust_neurohorm"/>
    <property type="match status" value="1"/>
</dbReference>
<dbReference type="PANTHER" id="PTHR35981:SF2">
    <property type="entry name" value="ION TRANSPORT PEPTIDE, ISOFORM C"/>
    <property type="match status" value="1"/>
</dbReference>
<dbReference type="PROSITE" id="PS01250">
    <property type="entry name" value="CHH_MIH_GIH"/>
    <property type="match status" value="1"/>
</dbReference>
<evidence type="ECO:0000256" key="4">
    <source>
        <dbReference type="ARBA" id="ARBA00022702"/>
    </source>
</evidence>
<feature type="chain" id="PRO_5011996488" evidence="8">
    <location>
        <begin position="25"/>
        <end position="147"/>
    </location>
</feature>
<dbReference type="GO" id="GO:0005184">
    <property type="term" value="F:neuropeptide hormone activity"/>
    <property type="evidence" value="ECO:0007669"/>
    <property type="project" value="InterPro"/>
</dbReference>
<dbReference type="GO" id="GO:0007218">
    <property type="term" value="P:neuropeptide signaling pathway"/>
    <property type="evidence" value="ECO:0007669"/>
    <property type="project" value="UniProtKB-KW"/>
</dbReference>
<keyword evidence="8" id="KW-0732">Signal</keyword>
<keyword evidence="5 7" id="KW-1015">Disulfide bond</keyword>
<dbReference type="AlphaFoldDB" id="A0A292GDV4"/>
<dbReference type="Gene3D" id="1.10.2010.10">
    <property type="entry name" value="Crustacean CHH/MIH/GIH neurohormone"/>
    <property type="match status" value="1"/>
</dbReference>
<feature type="disulfide bond" evidence="7">
    <location>
        <begin position="99"/>
        <end position="125"/>
    </location>
</feature>
<dbReference type="PRINTS" id="PR00550">
    <property type="entry name" value="HYPRGLYCEMIC"/>
</dbReference>
<dbReference type="InterPro" id="IPR018251">
    <property type="entry name" value="Crust_neurhormone_CS"/>
</dbReference>
<dbReference type="InterPro" id="IPR031098">
    <property type="entry name" value="Crust_neurohorm"/>
</dbReference>
<evidence type="ECO:0000256" key="7">
    <source>
        <dbReference type="PIRSR" id="PIRSR631098-51"/>
    </source>
</evidence>
<dbReference type="InterPro" id="IPR001166">
    <property type="entry name" value="Hyperglycemic"/>
</dbReference>
<comment type="subcellular location">
    <subcellularLocation>
        <location evidence="1">Secreted</location>
    </subcellularLocation>
</comment>
<evidence type="ECO:0000256" key="1">
    <source>
        <dbReference type="ARBA" id="ARBA00004613"/>
    </source>
</evidence>
<dbReference type="InterPro" id="IPR000346">
    <property type="entry name" value="Hyperglycemic1"/>
</dbReference>
<feature type="disulfide bond" evidence="7">
    <location>
        <begin position="80"/>
        <end position="116"/>
    </location>
</feature>
<accession>A0A292GDV4</accession>
<dbReference type="InterPro" id="IPR035957">
    <property type="entry name" value="Crust_neurohorm_sf"/>
</dbReference>
<evidence type="ECO:0000256" key="5">
    <source>
        <dbReference type="ARBA" id="ARBA00023157"/>
    </source>
</evidence>
<evidence type="ECO:0000256" key="3">
    <source>
        <dbReference type="ARBA" id="ARBA00022525"/>
    </source>
</evidence>
<comment type="similarity">
    <text evidence="2">Belongs to the arthropod CHH/MIH/GIH/VIH hormone family.</text>
</comment>
<keyword evidence="4" id="KW-0372">Hormone</keyword>
<keyword evidence="3" id="KW-0964">Secreted</keyword>
<evidence type="ECO:0000313" key="9">
    <source>
        <dbReference type="EMBL" id="BBA57872.1"/>
    </source>
</evidence>
<dbReference type="OrthoDB" id="6365952at2759"/>
<dbReference type="PANTHER" id="PTHR35981">
    <property type="entry name" value="ION TRANSPORT PEPTIDE, ISOFORM C"/>
    <property type="match status" value="1"/>
</dbReference>
<dbReference type="GO" id="GO:0007623">
    <property type="term" value="P:circadian rhythm"/>
    <property type="evidence" value="ECO:0007669"/>
    <property type="project" value="TreeGrafter"/>
</dbReference>
<organism evidence="9">
    <name type="scientific">Penaeus vannamei</name>
    <name type="common">Whiteleg shrimp</name>
    <name type="synonym">Litopenaeus vannamei</name>
    <dbReference type="NCBI Taxonomy" id="6689"/>
    <lineage>
        <taxon>Eukaryota</taxon>
        <taxon>Metazoa</taxon>
        <taxon>Ecdysozoa</taxon>
        <taxon>Arthropoda</taxon>
        <taxon>Crustacea</taxon>
        <taxon>Multicrustacea</taxon>
        <taxon>Malacostraca</taxon>
        <taxon>Eumalacostraca</taxon>
        <taxon>Eucarida</taxon>
        <taxon>Decapoda</taxon>
        <taxon>Dendrobranchiata</taxon>
        <taxon>Penaeoidea</taxon>
        <taxon>Penaeidae</taxon>
        <taxon>Penaeus</taxon>
    </lineage>
</organism>
<evidence type="ECO:0000256" key="6">
    <source>
        <dbReference type="ARBA" id="ARBA00023320"/>
    </source>
</evidence>
<sequence length="147" mass="15950">MVLQYMSLSLSSVLPLIYLSPCSAASFIKHYFITSQLSAALLVLAASSSPAAARSLDAAPSSASSGSHSLSKRSLFDPACTGIYDRQLLGKLGRLCDDCYNVFREPKVATGCRSNCYYNLIFLDCLEYLIPSHLQEEHMSALQTVGK</sequence>
<dbReference type="GO" id="GO:0005576">
    <property type="term" value="C:extracellular region"/>
    <property type="evidence" value="ECO:0007669"/>
    <property type="project" value="UniProtKB-SubCell"/>
</dbReference>
<reference evidence="9" key="1">
    <citation type="submission" date="2017-08" db="EMBL/GenBank/DDBJ databases">
        <title>Gene structure and expression analyses of multiple vitellogenesis-inhibiting hormones in the whiteleg shrimp Litopenaeus vannamei.</title>
        <authorList>
            <person name="Kang B.J."/>
            <person name="Sultana Z."/>
            <person name="Chen H.-Y."/>
            <person name="Zhang G."/>
            <person name="Wilder M.N."/>
        </authorList>
    </citation>
    <scope>NUCLEOTIDE SEQUENCE</scope>
    <source>
        <tissue evidence="9">Muscle</tissue>
    </source>
</reference>
<feature type="disulfide bond" evidence="7">
    <location>
        <begin position="96"/>
        <end position="112"/>
    </location>
</feature>